<dbReference type="PANTHER" id="PTHR12509">
    <property type="entry name" value="SPERMATOGENESIS-ASSOCIATED 4-RELATED"/>
    <property type="match status" value="1"/>
</dbReference>
<dbReference type="Pfam" id="PF06294">
    <property type="entry name" value="CH_2"/>
    <property type="match status" value="1"/>
</dbReference>
<gene>
    <name evidence="2" type="ORF">TSOC_006609</name>
</gene>
<proteinExistence type="predicted"/>
<feature type="domain" description="Calponin-homology (CH)" evidence="1">
    <location>
        <begin position="5"/>
        <end position="113"/>
    </location>
</feature>
<dbReference type="InterPro" id="IPR010441">
    <property type="entry name" value="CH_2"/>
</dbReference>
<evidence type="ECO:0000313" key="3">
    <source>
        <dbReference type="Proteomes" id="UP000236333"/>
    </source>
</evidence>
<dbReference type="InterPro" id="IPR052111">
    <property type="entry name" value="Spermatogenesis_Ciliary_MAP"/>
</dbReference>
<dbReference type="InterPro" id="IPR036872">
    <property type="entry name" value="CH_dom_sf"/>
</dbReference>
<comment type="caution">
    <text evidence="2">The sequence shown here is derived from an EMBL/GenBank/DDBJ whole genome shotgun (WGS) entry which is preliminary data.</text>
</comment>
<dbReference type="FunFam" id="1.10.418.10:FF:000059">
    <property type="entry name" value="RIKEN cDNA 6430531B16 gene"/>
    <property type="match status" value="1"/>
</dbReference>
<dbReference type="PROSITE" id="PS50021">
    <property type="entry name" value="CH"/>
    <property type="match status" value="1"/>
</dbReference>
<dbReference type="GO" id="GO:0008017">
    <property type="term" value="F:microtubule binding"/>
    <property type="evidence" value="ECO:0007669"/>
    <property type="project" value="TreeGrafter"/>
</dbReference>
<keyword evidence="2" id="KW-0282">Flagellum</keyword>
<accession>A0A2J8A384</accession>
<evidence type="ECO:0000259" key="1">
    <source>
        <dbReference type="PROSITE" id="PS50021"/>
    </source>
</evidence>
<dbReference type="OrthoDB" id="193300at2759"/>
<evidence type="ECO:0000313" key="2">
    <source>
        <dbReference type="EMBL" id="PNH06963.1"/>
    </source>
</evidence>
<keyword evidence="2" id="KW-0969">Cilium</keyword>
<dbReference type="AlphaFoldDB" id="A0A2J8A384"/>
<dbReference type="InterPro" id="IPR001715">
    <property type="entry name" value="CH_dom"/>
</dbReference>
<dbReference type="EMBL" id="PGGS01000205">
    <property type="protein sequence ID" value="PNH06963.1"/>
    <property type="molecule type" value="Genomic_DNA"/>
</dbReference>
<dbReference type="Proteomes" id="UP000236333">
    <property type="component" value="Unassembled WGS sequence"/>
</dbReference>
<dbReference type="GO" id="GO:0005930">
    <property type="term" value="C:axoneme"/>
    <property type="evidence" value="ECO:0007669"/>
    <property type="project" value="TreeGrafter"/>
</dbReference>
<dbReference type="GO" id="GO:0051493">
    <property type="term" value="P:regulation of cytoskeleton organization"/>
    <property type="evidence" value="ECO:0007669"/>
    <property type="project" value="TreeGrafter"/>
</dbReference>
<reference evidence="2 3" key="1">
    <citation type="journal article" date="2017" name="Mol. Biol. Evol.">
        <title>The 4-celled Tetrabaena socialis nuclear genome reveals the essential components for genetic control of cell number at the origin of multicellularity in the volvocine lineage.</title>
        <authorList>
            <person name="Featherston J."/>
            <person name="Arakaki Y."/>
            <person name="Hanschen E.R."/>
            <person name="Ferris P.J."/>
            <person name="Michod R.E."/>
            <person name="Olson B.J.S.C."/>
            <person name="Nozaki H."/>
            <person name="Durand P.M."/>
        </authorList>
    </citation>
    <scope>NUCLEOTIDE SEQUENCE [LARGE SCALE GENOMIC DNA]</scope>
    <source>
        <strain evidence="2 3">NIES-571</strain>
    </source>
</reference>
<name>A0A2J8A384_9CHLO</name>
<dbReference type="SUPFAM" id="SSF47576">
    <property type="entry name" value="Calponin-homology domain, CH-domain"/>
    <property type="match status" value="1"/>
</dbReference>
<sequence length="237" mass="26415">MDVGADELQGLYTWVDEIPLSRPKRNIARDFSDGVLMAEVVHYYFPKLVELHNYSSANGLQQKLYNWNTLNAKVFKRLGFMVTKQDSEACCHCKPGAVERVLKLIKVKITKYKEENGDASPGAAPPTMTQAAEPEPMYGQQNHQGMQQQMALPRNTSMQPAPPMPMPMPMGVMAPLAAKMNAAFVPEIIAEKDTVIGELRETNQILETKVRKLEQLVRLKDAKIQTLMAKLQGAGMG</sequence>
<dbReference type="PANTHER" id="PTHR12509:SF9">
    <property type="entry name" value="SPERM FLAGELLAR PROTEIN 1 ISOFORM X1"/>
    <property type="match status" value="1"/>
</dbReference>
<protein>
    <submittedName>
        <fullName evidence="2">Sperm flagellar protein 1</fullName>
    </submittedName>
</protein>
<dbReference type="Gene3D" id="1.10.418.10">
    <property type="entry name" value="Calponin-like domain"/>
    <property type="match status" value="1"/>
</dbReference>
<keyword evidence="3" id="KW-1185">Reference proteome</keyword>
<keyword evidence="2" id="KW-0966">Cell projection</keyword>
<organism evidence="2 3">
    <name type="scientific">Tetrabaena socialis</name>
    <dbReference type="NCBI Taxonomy" id="47790"/>
    <lineage>
        <taxon>Eukaryota</taxon>
        <taxon>Viridiplantae</taxon>
        <taxon>Chlorophyta</taxon>
        <taxon>core chlorophytes</taxon>
        <taxon>Chlorophyceae</taxon>
        <taxon>CS clade</taxon>
        <taxon>Chlamydomonadales</taxon>
        <taxon>Tetrabaenaceae</taxon>
        <taxon>Tetrabaena</taxon>
    </lineage>
</organism>